<dbReference type="SUPFAM" id="SSF52058">
    <property type="entry name" value="L domain-like"/>
    <property type="match status" value="1"/>
</dbReference>
<reference evidence="3" key="1">
    <citation type="journal article" date="2021" name="PeerJ">
        <title>Extensive microbial diversity within the chicken gut microbiome revealed by metagenomics and culture.</title>
        <authorList>
            <person name="Gilroy R."/>
            <person name="Ravi A."/>
            <person name="Getino M."/>
            <person name="Pursley I."/>
            <person name="Horton D.L."/>
            <person name="Alikhan N.F."/>
            <person name="Baker D."/>
            <person name="Gharbi K."/>
            <person name="Hall N."/>
            <person name="Watson M."/>
            <person name="Adriaenssens E.M."/>
            <person name="Foster-Nyarko E."/>
            <person name="Jarju S."/>
            <person name="Secka A."/>
            <person name="Antonio M."/>
            <person name="Oren A."/>
            <person name="Chaudhuri R.R."/>
            <person name="La Ragione R."/>
            <person name="Hildebrand F."/>
            <person name="Pallen M.J."/>
        </authorList>
    </citation>
    <scope>NUCLEOTIDE SEQUENCE</scope>
    <source>
        <strain evidence="3">CHK187-11901</strain>
    </source>
</reference>
<feature type="signal peptide" evidence="2">
    <location>
        <begin position="1"/>
        <end position="25"/>
    </location>
</feature>
<feature type="compositionally biased region" description="Low complexity" evidence="1">
    <location>
        <begin position="371"/>
        <end position="382"/>
    </location>
</feature>
<keyword evidence="2" id="KW-0732">Signal</keyword>
<evidence type="ECO:0000256" key="1">
    <source>
        <dbReference type="SAM" id="MobiDB-lite"/>
    </source>
</evidence>
<evidence type="ECO:0000256" key="2">
    <source>
        <dbReference type="SAM" id="SignalP"/>
    </source>
</evidence>
<dbReference type="Gene3D" id="3.80.10.10">
    <property type="entry name" value="Ribonuclease Inhibitor"/>
    <property type="match status" value="1"/>
</dbReference>
<evidence type="ECO:0000313" key="3">
    <source>
        <dbReference type="EMBL" id="HJC35860.1"/>
    </source>
</evidence>
<feature type="region of interest" description="Disordered" evidence="1">
    <location>
        <begin position="357"/>
        <end position="382"/>
    </location>
</feature>
<evidence type="ECO:0008006" key="5">
    <source>
        <dbReference type="Google" id="ProtNLM"/>
    </source>
</evidence>
<dbReference type="AlphaFoldDB" id="A0A9D2NNX7"/>
<sequence length="409" mass="44451">MKKLIAAVCALGMCAAAAVPQTICAQEFDEMETSTHGGSSENAADIVHFEDPKLEELILNTEQFGTKIDANGDGMLTKEEMSHLYMLDASGMGITSAEGIQYAGFDAGTSVFDFSDNEITDVTPFVEMMENGFHFYTLNLDNNAITDFSPFFRFNTDELNGLRISGNPADADQYFTLWDLPNEIYMHTESYRNLAILHHFGGDGEISETHGIDFEVADDGLLYLGYPGDYIAVCSGDQSGDSVLYAVHDGVRKAIPVHIGSSYAQVSDVIAKDATVKAELNTSQSLMDFLKPDSALWTVNDYNWTSSDENVVRLEQNDAGEWNVIYTGYGTATITGTPNTRANDGTTISFTITVQKPGTSVEEKPQEDPQKPQQGDDVDTDAVNTTAAFGVLLAAAGYGLVLTRKLKSE</sequence>
<feature type="compositionally biased region" description="Basic and acidic residues" evidence="1">
    <location>
        <begin position="361"/>
        <end position="370"/>
    </location>
</feature>
<accession>A0A9D2NNX7</accession>
<dbReference type="Gene3D" id="2.60.40.1080">
    <property type="match status" value="1"/>
</dbReference>
<reference evidence="3" key="2">
    <citation type="submission" date="2021-04" db="EMBL/GenBank/DDBJ databases">
        <authorList>
            <person name="Gilroy R."/>
        </authorList>
    </citation>
    <scope>NUCLEOTIDE SEQUENCE</scope>
    <source>
        <strain evidence="3">CHK187-11901</strain>
    </source>
</reference>
<comment type="caution">
    <text evidence="3">The sequence shown here is derived from an EMBL/GenBank/DDBJ whole genome shotgun (WGS) entry which is preliminary data.</text>
</comment>
<feature type="chain" id="PRO_5038736918" description="EF-hand domain-containing protein" evidence="2">
    <location>
        <begin position="26"/>
        <end position="409"/>
    </location>
</feature>
<dbReference type="InterPro" id="IPR032675">
    <property type="entry name" value="LRR_dom_sf"/>
</dbReference>
<dbReference type="EMBL" id="DWWM01000009">
    <property type="protein sequence ID" value="HJC35860.1"/>
    <property type="molecule type" value="Genomic_DNA"/>
</dbReference>
<dbReference type="PROSITE" id="PS00018">
    <property type="entry name" value="EF_HAND_1"/>
    <property type="match status" value="1"/>
</dbReference>
<protein>
    <recommendedName>
        <fullName evidence="5">EF-hand domain-containing protein</fullName>
    </recommendedName>
</protein>
<proteinExistence type="predicted"/>
<gene>
    <name evidence="3" type="ORF">H9702_01865</name>
</gene>
<evidence type="ECO:0000313" key="4">
    <source>
        <dbReference type="Proteomes" id="UP000823896"/>
    </source>
</evidence>
<dbReference type="Proteomes" id="UP000823896">
    <property type="component" value="Unassembled WGS sequence"/>
</dbReference>
<organism evidence="3 4">
    <name type="scientific">Candidatus Merdibacter merdavium</name>
    <dbReference type="NCBI Taxonomy" id="2838692"/>
    <lineage>
        <taxon>Bacteria</taxon>
        <taxon>Bacillati</taxon>
        <taxon>Bacillota</taxon>
        <taxon>Erysipelotrichia</taxon>
        <taxon>Erysipelotrichales</taxon>
        <taxon>Erysipelotrichaceae</taxon>
        <taxon>Merdibacter</taxon>
    </lineage>
</organism>
<dbReference type="InterPro" id="IPR018247">
    <property type="entry name" value="EF_Hand_1_Ca_BS"/>
</dbReference>
<name>A0A9D2NNX7_9FIRM</name>